<reference evidence="1 2" key="1">
    <citation type="submission" date="2024-05" db="EMBL/GenBank/DDBJ databases">
        <title>Genome sequencing and assembly of Indian major carp, Cirrhinus mrigala (Hamilton, 1822).</title>
        <authorList>
            <person name="Mohindra V."/>
            <person name="Chowdhury L.M."/>
            <person name="Lal K."/>
            <person name="Jena J.K."/>
        </authorList>
    </citation>
    <scope>NUCLEOTIDE SEQUENCE [LARGE SCALE GENOMIC DNA]</scope>
    <source>
        <strain evidence="1">CM1030</strain>
        <tissue evidence="1">Blood</tissue>
    </source>
</reference>
<proteinExistence type="predicted"/>
<feature type="non-terminal residue" evidence="1">
    <location>
        <position position="1"/>
    </location>
</feature>
<sequence length="109" mass="12234">FPAGRSPKTLNGLLSPLQSSLCDKLQEKDRSWVGSLAAEGGSGSGMDHSAILPLRSKNFREKSDVHFVEVIKEDSLMKDYFFKPPINKLSLNFLEKSLESAYRTSYHEQ</sequence>
<evidence type="ECO:0000313" key="1">
    <source>
        <dbReference type="EMBL" id="KAL0159867.1"/>
    </source>
</evidence>
<dbReference type="EMBL" id="JAMKFB020000022">
    <property type="protein sequence ID" value="KAL0159867.1"/>
    <property type="molecule type" value="Genomic_DNA"/>
</dbReference>
<evidence type="ECO:0000313" key="2">
    <source>
        <dbReference type="Proteomes" id="UP001529510"/>
    </source>
</evidence>
<organism evidence="1 2">
    <name type="scientific">Cirrhinus mrigala</name>
    <name type="common">Mrigala</name>
    <dbReference type="NCBI Taxonomy" id="683832"/>
    <lineage>
        <taxon>Eukaryota</taxon>
        <taxon>Metazoa</taxon>
        <taxon>Chordata</taxon>
        <taxon>Craniata</taxon>
        <taxon>Vertebrata</taxon>
        <taxon>Euteleostomi</taxon>
        <taxon>Actinopterygii</taxon>
        <taxon>Neopterygii</taxon>
        <taxon>Teleostei</taxon>
        <taxon>Ostariophysi</taxon>
        <taxon>Cypriniformes</taxon>
        <taxon>Cyprinidae</taxon>
        <taxon>Labeoninae</taxon>
        <taxon>Labeonini</taxon>
        <taxon>Cirrhinus</taxon>
    </lineage>
</organism>
<gene>
    <name evidence="1" type="ORF">M9458_043592</name>
</gene>
<dbReference type="AlphaFoldDB" id="A0ABD0NF10"/>
<comment type="caution">
    <text evidence="1">The sequence shown here is derived from an EMBL/GenBank/DDBJ whole genome shotgun (WGS) entry which is preliminary data.</text>
</comment>
<accession>A0ABD0NF10</accession>
<dbReference type="Proteomes" id="UP001529510">
    <property type="component" value="Unassembled WGS sequence"/>
</dbReference>
<name>A0ABD0NF10_CIRMR</name>
<keyword evidence="2" id="KW-1185">Reference proteome</keyword>
<feature type="non-terminal residue" evidence="1">
    <location>
        <position position="109"/>
    </location>
</feature>
<protein>
    <submittedName>
        <fullName evidence="1">Uncharacterized protein</fullName>
    </submittedName>
</protein>